<evidence type="ECO:0008006" key="4">
    <source>
        <dbReference type="Google" id="ProtNLM"/>
    </source>
</evidence>
<keyword evidence="1" id="KW-1133">Transmembrane helix</keyword>
<keyword evidence="1" id="KW-0472">Membrane</keyword>
<name>A0A5R9F776_9BACL</name>
<accession>A0A5R9F776</accession>
<organism evidence="2 3">
    <name type="scientific">Exobacillus caeni</name>
    <dbReference type="NCBI Taxonomy" id="2574798"/>
    <lineage>
        <taxon>Bacteria</taxon>
        <taxon>Bacillati</taxon>
        <taxon>Bacillota</taxon>
        <taxon>Bacilli</taxon>
        <taxon>Bacillales</taxon>
        <taxon>Guptibacillaceae</taxon>
        <taxon>Exobacillus</taxon>
    </lineage>
</organism>
<proteinExistence type="predicted"/>
<dbReference type="Proteomes" id="UP000308230">
    <property type="component" value="Unassembled WGS sequence"/>
</dbReference>
<dbReference type="RefSeq" id="WP_138127662.1">
    <property type="nucleotide sequence ID" value="NZ_SWLG01000011.1"/>
</dbReference>
<comment type="caution">
    <text evidence="2">The sequence shown here is derived from an EMBL/GenBank/DDBJ whole genome shotgun (WGS) entry which is preliminary data.</text>
</comment>
<gene>
    <name evidence="2" type="ORF">FCL54_15545</name>
</gene>
<reference evidence="2 3" key="1">
    <citation type="submission" date="2019-04" db="EMBL/GenBank/DDBJ databases">
        <title>Bacillus caeni sp. nov., a bacterium isolated from mangrove sediment.</title>
        <authorList>
            <person name="Huang H."/>
            <person name="Mo K."/>
            <person name="Hu Y."/>
        </authorList>
    </citation>
    <scope>NUCLEOTIDE SEQUENCE [LARGE SCALE GENOMIC DNA]</scope>
    <source>
        <strain evidence="2 3">HB172195</strain>
    </source>
</reference>
<evidence type="ECO:0000256" key="1">
    <source>
        <dbReference type="SAM" id="Phobius"/>
    </source>
</evidence>
<keyword evidence="1" id="KW-0812">Transmembrane</keyword>
<feature type="transmembrane region" description="Helical" evidence="1">
    <location>
        <begin position="14"/>
        <end position="35"/>
    </location>
</feature>
<evidence type="ECO:0000313" key="2">
    <source>
        <dbReference type="EMBL" id="TLS36344.1"/>
    </source>
</evidence>
<evidence type="ECO:0000313" key="3">
    <source>
        <dbReference type="Proteomes" id="UP000308230"/>
    </source>
</evidence>
<dbReference type="AlphaFoldDB" id="A0A5R9F776"/>
<dbReference type="OrthoDB" id="2912270at2"/>
<keyword evidence="3" id="KW-1185">Reference proteome</keyword>
<dbReference type="EMBL" id="SWLG01000011">
    <property type="protein sequence ID" value="TLS36344.1"/>
    <property type="molecule type" value="Genomic_DNA"/>
</dbReference>
<protein>
    <recommendedName>
        <fullName evidence="4">Type II secretion system protein</fullName>
    </recommendedName>
</protein>
<sequence length="118" mass="13436">MYKNCRGITLLDTVAALGILVLVTMIILPLLITLYEERATITQRSVAISYLQSKTVEISLTDKLPEFESVQIDDTVYLLGWEHKDNLNWKGCVRWKGKNNRQQTICLPVNKRTTLASP</sequence>